<name>A0A101DE56_ARCFL</name>
<reference evidence="3" key="1">
    <citation type="journal article" date="2015" name="MBio">
        <title>Genome-resolved metagenomic analysis reveals roles for candidate phyla and other microbial community members in biogeochemical transformations in oil reservoirs.</title>
        <authorList>
            <person name="Hu P."/>
            <person name="Tom L."/>
            <person name="Singh A."/>
            <person name="Thomas B.C."/>
            <person name="Baker B.J."/>
            <person name="Piceno Y.M."/>
            <person name="Andersen G.L."/>
            <person name="Banfield J.F."/>
        </authorList>
    </citation>
    <scope>NUCLEOTIDE SEQUENCE [LARGE SCALE GENOMIC DNA]</scope>
    <source>
        <strain evidence="4">49_2300</strain>
        <strain evidence="3">49_95</strain>
    </source>
</reference>
<dbReference type="InterPro" id="IPR029052">
    <property type="entry name" value="Metallo-depent_PP-like"/>
</dbReference>
<comment type="caution">
    <text evidence="3">The sequence shown here is derived from an EMBL/GenBank/DDBJ whole genome shotgun (WGS) entry which is preliminary data.</text>
</comment>
<comment type="similarity">
    <text evidence="1">Belongs to the metallophosphoesterase superfamily. YfcE family.</text>
</comment>
<dbReference type="EC" id="3.1.4.-" evidence="1"/>
<keyword evidence="1" id="KW-0479">Metal-binding</keyword>
<organism evidence="3 6">
    <name type="scientific">Archaeoglobus fulgidus</name>
    <dbReference type="NCBI Taxonomy" id="2234"/>
    <lineage>
        <taxon>Archaea</taxon>
        <taxon>Methanobacteriati</taxon>
        <taxon>Methanobacteriota</taxon>
        <taxon>Archaeoglobi</taxon>
        <taxon>Archaeoglobales</taxon>
        <taxon>Archaeoglobaceae</taxon>
        <taxon>Archaeoglobus</taxon>
    </lineage>
</organism>
<evidence type="ECO:0000313" key="5">
    <source>
        <dbReference type="Proteomes" id="UP000054015"/>
    </source>
</evidence>
<sequence>MAAMRILIFGDTHIPERADEIPREFTDYLVDFDMVVITGDLTSERVLRFAERVAESVIAVRGNMDDLPLPHSAKFRVEGLSFGVVHGHQVYPRGNREQLEQIALEMDVDVLISGHTHLPDVYRGAKILLNPGSMTGVWGGGAYSTYPSFMVLEVKKGSFRGSLYRLLDEEVTVEQFSF</sequence>
<dbReference type="GO" id="GO:0046872">
    <property type="term" value="F:metal ion binding"/>
    <property type="evidence" value="ECO:0007669"/>
    <property type="project" value="UniProtKB-KW"/>
</dbReference>
<dbReference type="NCBIfam" id="TIGR00040">
    <property type="entry name" value="yfcE"/>
    <property type="match status" value="1"/>
</dbReference>
<dbReference type="EMBL" id="LGEQ01000013">
    <property type="protein sequence ID" value="KUJ93892.1"/>
    <property type="molecule type" value="Genomic_DNA"/>
</dbReference>
<reference evidence="5 6" key="2">
    <citation type="journal article" date="2015" name="MBio">
        <title>Genome-Resolved Metagenomic Analysis Reveals Roles for Candidate Phyla and Other Microbial Community Members in Biogeochemical Transformations in Oil Reservoirs.</title>
        <authorList>
            <person name="Hu P."/>
            <person name="Tom L."/>
            <person name="Singh A."/>
            <person name="Thomas B.C."/>
            <person name="Baker B.J."/>
            <person name="Piceno Y.M."/>
            <person name="Andersen G.L."/>
            <person name="Banfield J.F."/>
        </authorList>
    </citation>
    <scope>NUCLEOTIDE SEQUENCE [LARGE SCALE GENOMIC DNA]</scope>
</reference>
<comment type="cofactor">
    <cofactor evidence="1">
        <name>a divalent metal cation</name>
        <dbReference type="ChEBI" id="CHEBI:60240"/>
    </cofactor>
</comment>
<dbReference type="PANTHER" id="PTHR11124">
    <property type="entry name" value="VACUOLAR SORTING PROTEIN VPS29"/>
    <property type="match status" value="1"/>
</dbReference>
<dbReference type="GO" id="GO:0016787">
    <property type="term" value="F:hydrolase activity"/>
    <property type="evidence" value="ECO:0007669"/>
    <property type="project" value="UniProtKB-UniRule"/>
</dbReference>
<gene>
    <name evidence="3" type="ORF">XD40_0926</name>
    <name evidence="4" type="ORF">XD48_0518</name>
</gene>
<dbReference type="Pfam" id="PF12850">
    <property type="entry name" value="Metallophos_2"/>
    <property type="match status" value="1"/>
</dbReference>
<dbReference type="Proteomes" id="UP000054015">
    <property type="component" value="Unassembled WGS sequence"/>
</dbReference>
<dbReference type="Gene3D" id="3.60.21.10">
    <property type="match status" value="1"/>
</dbReference>
<dbReference type="AlphaFoldDB" id="A0A101DE56"/>
<dbReference type="PATRIC" id="fig|2234.6.peg.1349"/>
<evidence type="ECO:0000259" key="2">
    <source>
        <dbReference type="Pfam" id="PF12850"/>
    </source>
</evidence>
<evidence type="ECO:0000256" key="1">
    <source>
        <dbReference type="RuleBase" id="RU362039"/>
    </source>
</evidence>
<evidence type="ECO:0000313" key="4">
    <source>
        <dbReference type="EMBL" id="KUK07255.1"/>
    </source>
</evidence>
<dbReference type="Proteomes" id="UP000054307">
    <property type="component" value="Unassembled WGS sequence"/>
</dbReference>
<dbReference type="SMR" id="A0A101DE56"/>
<dbReference type="SUPFAM" id="SSF56300">
    <property type="entry name" value="Metallo-dependent phosphatases"/>
    <property type="match status" value="1"/>
</dbReference>
<dbReference type="InterPro" id="IPR024654">
    <property type="entry name" value="Calcineurin-like_PHP_lpxH"/>
</dbReference>
<evidence type="ECO:0000313" key="6">
    <source>
        <dbReference type="Proteomes" id="UP000054307"/>
    </source>
</evidence>
<evidence type="ECO:0000313" key="3">
    <source>
        <dbReference type="EMBL" id="KUJ93892.1"/>
    </source>
</evidence>
<dbReference type="EMBL" id="LGEX01000009">
    <property type="protein sequence ID" value="KUK07255.1"/>
    <property type="molecule type" value="Genomic_DNA"/>
</dbReference>
<dbReference type="InterPro" id="IPR000979">
    <property type="entry name" value="Phosphodiesterase_MJ0936/Vps29"/>
</dbReference>
<dbReference type="OMA" id="VRGNMDY"/>
<feature type="domain" description="Calcineurin-like phosphoesterase" evidence="2">
    <location>
        <begin position="4"/>
        <end position="156"/>
    </location>
</feature>
<protein>
    <recommendedName>
        <fullName evidence="1">Phosphoesterase</fullName>
        <ecNumber evidence="1">3.1.4.-</ecNumber>
    </recommendedName>
</protein>
<proteinExistence type="inferred from homology"/>
<accession>A0A101DE56</accession>